<dbReference type="AlphaFoldDB" id="A0A815HHT0"/>
<keyword evidence="3 9" id="KW-0064">Aspartyl protease</keyword>
<dbReference type="Proteomes" id="UP000663829">
    <property type="component" value="Unassembled WGS sequence"/>
</dbReference>
<dbReference type="SUPFAM" id="SSF50630">
    <property type="entry name" value="Acid proteases"/>
    <property type="match status" value="1"/>
</dbReference>
<dbReference type="OrthoDB" id="771136at2759"/>
<dbReference type="Pfam" id="PF00026">
    <property type="entry name" value="Asp"/>
    <property type="match status" value="1"/>
</dbReference>
<evidence type="ECO:0000256" key="7">
    <source>
        <dbReference type="PIRSR" id="PIRSR601461-1"/>
    </source>
</evidence>
<dbReference type="Proteomes" id="UP000681722">
    <property type="component" value="Unassembled WGS sequence"/>
</dbReference>
<dbReference type="InterPro" id="IPR001969">
    <property type="entry name" value="Aspartic_peptidase_AS"/>
</dbReference>
<dbReference type="InterPro" id="IPR033121">
    <property type="entry name" value="PEPTIDASE_A1"/>
</dbReference>
<keyword evidence="2 9" id="KW-0645">Protease</keyword>
<dbReference type="EMBL" id="CAJOBC010065154">
    <property type="protein sequence ID" value="CAF4223585.1"/>
    <property type="molecule type" value="Genomic_DNA"/>
</dbReference>
<evidence type="ECO:0000313" key="12">
    <source>
        <dbReference type="EMBL" id="CAF1352359.1"/>
    </source>
</evidence>
<sequence>ISLKPGANKLPQVEQQSISSVVQLNSESVTVPLTNYFDTYWYGTIGIGTPPQYFDVDFDTGSSDLWVPSIACVSSACKSLTRYRSSASSTAVLTGVPFSILYGDGTTVAGNFVIDRITIGSAEIVNQTFAQATTISSSNSITSIMGLGYRSITSGTEAPVFYNMISQKLVSAPVFSVWLDPVETDERQGELLFGGSDPNYYVGDFTYVSVTTQGYWQFQMDGIFINDQSICTSCQAIADTGTTLIYGPSSAIKTINRLLGATSYQGYYQISCDKTNLPAVTFTIGGTKFSITNSQYLFPLDGSTCITAFVAQSGNLWTLGDTFLTRIYTEFDMGNNRIGFAKSLAYSQDSTVSSSSTSKSTTRSQSTSTTQKITTVNTSIKTQTTTGVNLTKTTTINSTATRHTTVQSTVATCFSGDSFVNMFDGSYKTFSQLQSGDIVMAMNSDNTKIEPAEVMIMFDIEPNKEGAFLFIF</sequence>
<organism evidence="12 14">
    <name type="scientific">Didymodactylos carnosus</name>
    <dbReference type="NCBI Taxonomy" id="1234261"/>
    <lineage>
        <taxon>Eukaryota</taxon>
        <taxon>Metazoa</taxon>
        <taxon>Spiralia</taxon>
        <taxon>Gnathifera</taxon>
        <taxon>Rotifera</taxon>
        <taxon>Eurotatoria</taxon>
        <taxon>Bdelloidea</taxon>
        <taxon>Philodinida</taxon>
        <taxon>Philodinidae</taxon>
        <taxon>Didymodactylos</taxon>
    </lineage>
</organism>
<evidence type="ECO:0000256" key="8">
    <source>
        <dbReference type="PIRSR" id="PIRSR601461-2"/>
    </source>
</evidence>
<dbReference type="InterPro" id="IPR036844">
    <property type="entry name" value="Hint_dom_sf"/>
</dbReference>
<keyword evidence="6" id="KW-0325">Glycoprotein</keyword>
<reference evidence="12" key="1">
    <citation type="submission" date="2021-02" db="EMBL/GenBank/DDBJ databases">
        <authorList>
            <person name="Nowell W R."/>
        </authorList>
    </citation>
    <scope>NUCLEOTIDE SEQUENCE</scope>
</reference>
<dbReference type="SUPFAM" id="SSF51294">
    <property type="entry name" value="Hedgehog/intein (Hint) domain"/>
    <property type="match status" value="1"/>
</dbReference>
<dbReference type="Pfam" id="PF01079">
    <property type="entry name" value="Hint"/>
    <property type="match status" value="1"/>
</dbReference>
<dbReference type="PROSITE" id="PS51767">
    <property type="entry name" value="PEPTIDASE_A1"/>
    <property type="match status" value="1"/>
</dbReference>
<evidence type="ECO:0000256" key="4">
    <source>
        <dbReference type="ARBA" id="ARBA00022801"/>
    </source>
</evidence>
<evidence type="ECO:0000256" key="1">
    <source>
        <dbReference type="ARBA" id="ARBA00007447"/>
    </source>
</evidence>
<feature type="disulfide bond" evidence="8">
    <location>
        <begin position="272"/>
        <end position="305"/>
    </location>
</feature>
<comment type="caution">
    <text evidence="12">The sequence shown here is derived from an EMBL/GenBank/DDBJ whole genome shotgun (WGS) entry which is preliminary data.</text>
</comment>
<evidence type="ECO:0000256" key="10">
    <source>
        <dbReference type="SAM" id="MobiDB-lite"/>
    </source>
</evidence>
<evidence type="ECO:0000256" key="6">
    <source>
        <dbReference type="ARBA" id="ARBA00023180"/>
    </source>
</evidence>
<dbReference type="PRINTS" id="PR00792">
    <property type="entry name" value="PEPSIN"/>
</dbReference>
<evidence type="ECO:0000313" key="13">
    <source>
        <dbReference type="EMBL" id="CAF4223585.1"/>
    </source>
</evidence>
<protein>
    <recommendedName>
        <fullName evidence="11">Peptidase A1 domain-containing protein</fullName>
    </recommendedName>
</protein>
<dbReference type="InterPro" id="IPR021109">
    <property type="entry name" value="Peptidase_aspartic_dom_sf"/>
</dbReference>
<dbReference type="PROSITE" id="PS00141">
    <property type="entry name" value="ASP_PROTEASE"/>
    <property type="match status" value="2"/>
</dbReference>
<evidence type="ECO:0000313" key="14">
    <source>
        <dbReference type="Proteomes" id="UP000663829"/>
    </source>
</evidence>
<dbReference type="Gene3D" id="2.40.70.10">
    <property type="entry name" value="Acid Proteases"/>
    <property type="match status" value="2"/>
</dbReference>
<evidence type="ECO:0000259" key="11">
    <source>
        <dbReference type="PROSITE" id="PS51767"/>
    </source>
</evidence>
<evidence type="ECO:0000256" key="3">
    <source>
        <dbReference type="ARBA" id="ARBA00022750"/>
    </source>
</evidence>
<feature type="disulfide bond" evidence="8">
    <location>
        <begin position="231"/>
        <end position="234"/>
    </location>
</feature>
<evidence type="ECO:0000256" key="9">
    <source>
        <dbReference type="RuleBase" id="RU000454"/>
    </source>
</evidence>
<dbReference type="InterPro" id="IPR001461">
    <property type="entry name" value="Aspartic_peptidase_A1"/>
</dbReference>
<name>A0A815HHT0_9BILA</name>
<keyword evidence="5 8" id="KW-1015">Disulfide bond</keyword>
<accession>A0A815HHT0</accession>
<feature type="region of interest" description="Disordered" evidence="10">
    <location>
        <begin position="351"/>
        <end position="373"/>
    </location>
</feature>
<dbReference type="FunFam" id="2.40.70.10:FF:000002">
    <property type="entry name" value="Vacuolar aspartic proteinase"/>
    <property type="match status" value="1"/>
</dbReference>
<evidence type="ECO:0000256" key="5">
    <source>
        <dbReference type="ARBA" id="ARBA00023157"/>
    </source>
</evidence>
<keyword evidence="14" id="KW-1185">Reference proteome</keyword>
<feature type="active site" evidence="7">
    <location>
        <position position="239"/>
    </location>
</feature>
<feature type="active site" evidence="7">
    <location>
        <position position="59"/>
    </location>
</feature>
<feature type="domain" description="Peptidase A1" evidence="11">
    <location>
        <begin position="41"/>
        <end position="341"/>
    </location>
</feature>
<feature type="disulfide bond" evidence="8">
    <location>
        <begin position="72"/>
        <end position="77"/>
    </location>
</feature>
<dbReference type="GO" id="GO:0016540">
    <property type="term" value="P:protein autoprocessing"/>
    <property type="evidence" value="ECO:0007669"/>
    <property type="project" value="InterPro"/>
</dbReference>
<gene>
    <name evidence="12" type="ORF">GPM918_LOCUS30976</name>
    <name evidence="13" type="ORF">SRO942_LOCUS31610</name>
</gene>
<feature type="non-terminal residue" evidence="12">
    <location>
        <position position="1"/>
    </location>
</feature>
<dbReference type="GO" id="GO:0004190">
    <property type="term" value="F:aspartic-type endopeptidase activity"/>
    <property type="evidence" value="ECO:0007669"/>
    <property type="project" value="UniProtKB-KW"/>
</dbReference>
<proteinExistence type="inferred from homology"/>
<evidence type="ECO:0000256" key="2">
    <source>
        <dbReference type="ARBA" id="ARBA00022670"/>
    </source>
</evidence>
<dbReference type="EMBL" id="CAJNOQ010014971">
    <property type="protein sequence ID" value="CAF1352359.1"/>
    <property type="molecule type" value="Genomic_DNA"/>
</dbReference>
<dbReference type="Gene3D" id="2.170.16.10">
    <property type="entry name" value="Hedgehog/Intein (Hint) domain"/>
    <property type="match status" value="1"/>
</dbReference>
<dbReference type="PANTHER" id="PTHR47966:SF51">
    <property type="entry name" value="BETA-SITE APP-CLEAVING ENZYME, ISOFORM A-RELATED"/>
    <property type="match status" value="1"/>
</dbReference>
<dbReference type="PANTHER" id="PTHR47966">
    <property type="entry name" value="BETA-SITE APP-CLEAVING ENZYME, ISOFORM A-RELATED"/>
    <property type="match status" value="1"/>
</dbReference>
<keyword evidence="4 9" id="KW-0378">Hydrolase</keyword>
<dbReference type="FunFam" id="2.40.70.10:FF:000008">
    <property type="entry name" value="Cathepsin D"/>
    <property type="match status" value="1"/>
</dbReference>
<dbReference type="InterPro" id="IPR001767">
    <property type="entry name" value="Hedgehog_Hint"/>
</dbReference>
<comment type="similarity">
    <text evidence="1 9">Belongs to the peptidase A1 family.</text>
</comment>